<dbReference type="InterPro" id="IPR035396">
    <property type="entry name" value="Bac_rhamnosid6H"/>
</dbReference>
<reference evidence="5" key="1">
    <citation type="journal article" date="2014" name="Int. J. Syst. Evol. Microbiol.">
        <title>Complete genome sequence of Corynebacterium casei LMG S-19264T (=DSM 44701T), isolated from a smear-ripened cheese.</title>
        <authorList>
            <consortium name="US DOE Joint Genome Institute (JGI-PGF)"/>
            <person name="Walter F."/>
            <person name="Albersmeier A."/>
            <person name="Kalinowski J."/>
            <person name="Ruckert C."/>
        </authorList>
    </citation>
    <scope>NUCLEOTIDE SEQUENCE</scope>
    <source>
        <strain evidence="5">KCTC 32255</strain>
    </source>
</reference>
<dbReference type="AlphaFoldDB" id="A0A918PJD9"/>
<dbReference type="SUPFAM" id="SSF48208">
    <property type="entry name" value="Six-hairpin glycosidases"/>
    <property type="match status" value="1"/>
</dbReference>
<comment type="caution">
    <text evidence="5">The sequence shown here is derived from an EMBL/GenBank/DDBJ whole genome shotgun (WGS) entry which is preliminary data.</text>
</comment>
<reference evidence="5" key="2">
    <citation type="submission" date="2020-09" db="EMBL/GenBank/DDBJ databases">
        <authorList>
            <person name="Sun Q."/>
            <person name="Kim S."/>
        </authorList>
    </citation>
    <scope>NUCLEOTIDE SEQUENCE</scope>
    <source>
        <strain evidence="5">KCTC 32255</strain>
    </source>
</reference>
<gene>
    <name evidence="5" type="ORF">GCM10011614_27500</name>
</gene>
<feature type="domain" description="Alpha-L-rhamnosidase C-terminal" evidence="4">
    <location>
        <begin position="835"/>
        <end position="892"/>
    </location>
</feature>
<dbReference type="Gene3D" id="1.50.10.10">
    <property type="match status" value="1"/>
</dbReference>
<feature type="chain" id="PRO_5037664289" description="Alpha-L-rhamnosidase" evidence="1">
    <location>
        <begin position="43"/>
        <end position="915"/>
    </location>
</feature>
<sequence>MPPHALAYSHPNCGTVRLKLNRLLLLAASLLQALLFAFPAAAGDENQTYGLSAPRLSTAQTAVGELLDDPAARAVIARHAPDLLPNPEFSRRRSSSLADLQSNFPAVLTPAVLAAIDADLGALPPSPATLASLRTARAEVTASKLDPTNPWITHPAAYNADFQQQPLALQFRRSFILERRPARLLVHVSADQRFVLYANGRRIAAGPARGDLQHYRYERIDLAPYLKSGRNTLAAQVWSDGKLAPAAMVSAGHTGFMLKSDALRYRTVGTSASWQVRVDPSRVPSSGRRQLIQSLGPVYYVAGPPETHDAARQLVGWQGAGVGRDWISAVPAVSAGQQRRVLVPDLLPQMRLGPAMSGKIVRISPANALQSGRVTVAPGQHASILIDLGRVQAGYPLLVTSGGKGSNVSLTYTEALYDPADRGPSQTAVKFADRGRIDNGLALGLTDRFLLDGRSSARFEPLWWRAGRYIEVRVEAGKTAVNIDRVAMRETGYPFSQRGRFASDDPQLNRIWQIGWNTALVDAHETYMDTAYWEQLQYIGDTRIQAMLSYDVAGDPRLAVQALDAFEASRRIDGLPQSAWPMSGVNSIPPFALLWIGMLHDYWMRQPDTAVLKRNLAGMRSVLDWYRPYVRDDGMVRATPGWLFIDWRDGLDGGRDRTGASPDSCIIALLRIGALREAADIEGAVGSRERSTANLAEAAKAAQGVQARCWDQSRQLYADDPDHRSFSQHANVLAVLYDVAPKDRQQDIMARIMAPGKGIDAPAGITATTFYFSFYLARALDHAGLAGGYLDLLETWRGLLGQHFTTWPERPDPSRSDSHAWSAHPTSGLLTYVAGIQPATAGFARVRISPHLGRLNSLDAAMAHPRGNVQVAYRRLPAGLVANIRLPAGLSGTFVWQARKWPLRPGPNRIVVPSH</sequence>
<evidence type="ECO:0000259" key="4">
    <source>
        <dbReference type="Pfam" id="PF17390"/>
    </source>
</evidence>
<evidence type="ECO:0008006" key="7">
    <source>
        <dbReference type="Google" id="ProtNLM"/>
    </source>
</evidence>
<dbReference type="InterPro" id="IPR012341">
    <property type="entry name" value="6hp_glycosidase-like_sf"/>
</dbReference>
<feature type="signal peptide" evidence="1">
    <location>
        <begin position="1"/>
        <end position="42"/>
    </location>
</feature>
<dbReference type="EMBL" id="BMZA01000012">
    <property type="protein sequence ID" value="GGZ11083.1"/>
    <property type="molecule type" value="Genomic_DNA"/>
</dbReference>
<keyword evidence="1" id="KW-0732">Signal</keyword>
<keyword evidence="6" id="KW-1185">Reference proteome</keyword>
<dbReference type="Gene3D" id="2.60.420.10">
    <property type="entry name" value="Maltose phosphorylase, domain 3"/>
    <property type="match status" value="1"/>
</dbReference>
<dbReference type="PANTHER" id="PTHR34987:SF2">
    <property type="entry name" value="B, PUTATIVE (AFU_ORTHOLOGUE AFUA_7G05040)-RELATED"/>
    <property type="match status" value="1"/>
</dbReference>
<feature type="domain" description="Alpha-L-rhamnosidase concanavalin-like" evidence="2">
    <location>
        <begin position="383"/>
        <end position="485"/>
    </location>
</feature>
<protein>
    <recommendedName>
        <fullName evidence="7">Alpha-L-rhamnosidase</fullName>
    </recommendedName>
</protein>
<evidence type="ECO:0000313" key="5">
    <source>
        <dbReference type="EMBL" id="GGZ11083.1"/>
    </source>
</evidence>
<dbReference type="PANTHER" id="PTHR34987">
    <property type="entry name" value="C, PUTATIVE (AFU_ORTHOLOGUE AFUA_3G02880)-RELATED"/>
    <property type="match status" value="1"/>
</dbReference>
<evidence type="ECO:0000259" key="3">
    <source>
        <dbReference type="Pfam" id="PF17389"/>
    </source>
</evidence>
<evidence type="ECO:0000256" key="1">
    <source>
        <dbReference type="SAM" id="SignalP"/>
    </source>
</evidence>
<dbReference type="Gene3D" id="2.60.120.260">
    <property type="entry name" value="Galactose-binding domain-like"/>
    <property type="match status" value="2"/>
</dbReference>
<dbReference type="InterPro" id="IPR008928">
    <property type="entry name" value="6-hairpin_glycosidase_sf"/>
</dbReference>
<organism evidence="5 6">
    <name type="scientific">Novosphingobium colocasiae</name>
    <dbReference type="NCBI Taxonomy" id="1256513"/>
    <lineage>
        <taxon>Bacteria</taxon>
        <taxon>Pseudomonadati</taxon>
        <taxon>Pseudomonadota</taxon>
        <taxon>Alphaproteobacteria</taxon>
        <taxon>Sphingomonadales</taxon>
        <taxon>Sphingomonadaceae</taxon>
        <taxon>Novosphingobium</taxon>
    </lineage>
</organism>
<dbReference type="Pfam" id="PF17390">
    <property type="entry name" value="Bac_rhamnosid_C"/>
    <property type="match status" value="1"/>
</dbReference>
<proteinExistence type="predicted"/>
<evidence type="ECO:0000259" key="2">
    <source>
        <dbReference type="Pfam" id="PF05592"/>
    </source>
</evidence>
<name>A0A918PJD9_9SPHN</name>
<dbReference type="Proteomes" id="UP000648075">
    <property type="component" value="Unassembled WGS sequence"/>
</dbReference>
<accession>A0A918PJD9</accession>
<dbReference type="Pfam" id="PF05592">
    <property type="entry name" value="Bac_rhamnosid"/>
    <property type="match status" value="1"/>
</dbReference>
<dbReference type="GO" id="GO:0005975">
    <property type="term" value="P:carbohydrate metabolic process"/>
    <property type="evidence" value="ECO:0007669"/>
    <property type="project" value="InterPro"/>
</dbReference>
<dbReference type="InterPro" id="IPR008902">
    <property type="entry name" value="Rhamnosid_concanavalin"/>
</dbReference>
<dbReference type="InterPro" id="IPR035398">
    <property type="entry name" value="Bac_rhamnosid_C"/>
</dbReference>
<evidence type="ECO:0000313" key="6">
    <source>
        <dbReference type="Proteomes" id="UP000648075"/>
    </source>
</evidence>
<feature type="domain" description="Alpha-L-rhamnosidase six-hairpin glycosidase" evidence="3">
    <location>
        <begin position="497"/>
        <end position="750"/>
    </location>
</feature>
<dbReference type="Pfam" id="PF17389">
    <property type="entry name" value="Bac_rhamnosid6H"/>
    <property type="match status" value="1"/>
</dbReference>